<gene>
    <name evidence="3" type="ORF">GCM10022212_16550</name>
</gene>
<feature type="transmembrane region" description="Helical" evidence="1">
    <location>
        <begin position="25"/>
        <end position="44"/>
    </location>
</feature>
<feature type="transmembrane region" description="Helical" evidence="1">
    <location>
        <begin position="192"/>
        <end position="212"/>
    </location>
</feature>
<keyword evidence="4" id="KW-1185">Reference proteome</keyword>
<evidence type="ECO:0000313" key="4">
    <source>
        <dbReference type="Proteomes" id="UP001501353"/>
    </source>
</evidence>
<dbReference type="RefSeq" id="WP_344762815.1">
    <property type="nucleotide sequence ID" value="NZ_BAAAZE010000008.1"/>
</dbReference>
<dbReference type="InterPro" id="IPR050879">
    <property type="entry name" value="Acyltransferase_3"/>
</dbReference>
<evidence type="ECO:0000259" key="2">
    <source>
        <dbReference type="Pfam" id="PF01757"/>
    </source>
</evidence>
<organism evidence="3 4">
    <name type="scientific">Actimicrobium antarcticum</name>
    <dbReference type="NCBI Taxonomy" id="1051899"/>
    <lineage>
        <taxon>Bacteria</taxon>
        <taxon>Pseudomonadati</taxon>
        <taxon>Pseudomonadota</taxon>
        <taxon>Betaproteobacteria</taxon>
        <taxon>Burkholderiales</taxon>
        <taxon>Oxalobacteraceae</taxon>
        <taxon>Actimicrobium</taxon>
    </lineage>
</organism>
<dbReference type="EMBL" id="BAAAZE010000008">
    <property type="protein sequence ID" value="GAA4020636.1"/>
    <property type="molecule type" value="Genomic_DNA"/>
</dbReference>
<feature type="domain" description="Acyltransferase 3" evidence="2">
    <location>
        <begin position="21"/>
        <end position="345"/>
    </location>
</feature>
<dbReference type="Pfam" id="PF01757">
    <property type="entry name" value="Acyl_transf_3"/>
    <property type="match status" value="1"/>
</dbReference>
<protein>
    <recommendedName>
        <fullName evidence="2">Acyltransferase 3 domain-containing protein</fullName>
    </recommendedName>
</protein>
<keyword evidence="1" id="KW-0812">Transmembrane</keyword>
<dbReference type="PANTHER" id="PTHR23028">
    <property type="entry name" value="ACETYLTRANSFERASE"/>
    <property type="match status" value="1"/>
</dbReference>
<dbReference type="PANTHER" id="PTHR23028:SF53">
    <property type="entry name" value="ACYL_TRANSF_3 DOMAIN-CONTAINING PROTEIN"/>
    <property type="match status" value="1"/>
</dbReference>
<dbReference type="Proteomes" id="UP001501353">
    <property type="component" value="Unassembled WGS sequence"/>
</dbReference>
<keyword evidence="1" id="KW-1133">Transmembrane helix</keyword>
<evidence type="ECO:0000313" key="3">
    <source>
        <dbReference type="EMBL" id="GAA4020636.1"/>
    </source>
</evidence>
<sequence length="378" mass="41406">MRTSLAFHENSGSTGRHTQFRSIDLLKIIAVQLIVLHHLAFYGPMSDQVALIAPSLIAWLSDEARIAVQIFLVAGGFLAARSLTPQGRPGIARPWRTVGGRYLKLVPPFLVATMLAAAASAVASQWMTHASISAPPTIHQLIAHGLLLHGILGYASLSAGAWYVAIDFQLYALMVLLLWLSGSFAARRTAAWLVPALVVMLASLSLLIINRDAAWDNWAPYFFGSYGLGAIAWWACDPRRRPGAAALLFGAILVPALVALMIDFRSRIALAAVVACVLVLVNRRGDSGPWFDGRRFDWVDQFGKISYSVFLIHFPVCLLVNAAFTHFAPPDPLIQGAGMLLAWITSLAAGALFHQWVEQPLGRLVTTRRRRRHFDLVM</sequence>
<keyword evidence="1" id="KW-0472">Membrane</keyword>
<feature type="transmembrane region" description="Helical" evidence="1">
    <location>
        <begin position="218"/>
        <end position="236"/>
    </location>
</feature>
<reference evidence="4" key="1">
    <citation type="journal article" date="2019" name="Int. J. Syst. Evol. Microbiol.">
        <title>The Global Catalogue of Microorganisms (GCM) 10K type strain sequencing project: providing services to taxonomists for standard genome sequencing and annotation.</title>
        <authorList>
            <consortium name="The Broad Institute Genomics Platform"/>
            <consortium name="The Broad Institute Genome Sequencing Center for Infectious Disease"/>
            <person name="Wu L."/>
            <person name="Ma J."/>
        </authorList>
    </citation>
    <scope>NUCLEOTIDE SEQUENCE [LARGE SCALE GENOMIC DNA]</scope>
    <source>
        <strain evidence="4">JCM 16673</strain>
    </source>
</reference>
<feature type="transmembrane region" description="Helical" evidence="1">
    <location>
        <begin position="243"/>
        <end position="262"/>
    </location>
</feature>
<proteinExistence type="predicted"/>
<comment type="caution">
    <text evidence="3">The sequence shown here is derived from an EMBL/GenBank/DDBJ whole genome shotgun (WGS) entry which is preliminary data.</text>
</comment>
<dbReference type="InterPro" id="IPR002656">
    <property type="entry name" value="Acyl_transf_3_dom"/>
</dbReference>
<feature type="transmembrane region" description="Helical" evidence="1">
    <location>
        <begin position="105"/>
        <end position="127"/>
    </location>
</feature>
<accession>A0ABP7T3Q3</accession>
<evidence type="ECO:0000256" key="1">
    <source>
        <dbReference type="SAM" id="Phobius"/>
    </source>
</evidence>
<feature type="transmembrane region" description="Helical" evidence="1">
    <location>
        <begin position="268"/>
        <end position="285"/>
    </location>
</feature>
<feature type="transmembrane region" description="Helical" evidence="1">
    <location>
        <begin position="305"/>
        <end position="327"/>
    </location>
</feature>
<feature type="transmembrane region" description="Helical" evidence="1">
    <location>
        <begin position="333"/>
        <end position="353"/>
    </location>
</feature>
<feature type="transmembrane region" description="Helical" evidence="1">
    <location>
        <begin position="160"/>
        <end position="180"/>
    </location>
</feature>
<name>A0ABP7T3Q3_9BURK</name>
<feature type="transmembrane region" description="Helical" evidence="1">
    <location>
        <begin position="64"/>
        <end position="84"/>
    </location>
</feature>